<dbReference type="KEGG" id="clup:CLUP02_13852"/>
<sequence length="424" mass="47567">MSKFPTLLSNPRPPFLTTSSTKIPPPFTLFIVTSTYTDSSVYPQGPSNDKVDKNTPIRNGMHVMSNDFHEAVLKLFGVRLQDRGQHPTPFNWLFTPRVVPHDQSYQSCGIMYGSYSIILGSGSPYVSMEVFATRAAQITAQRTKPTTRRLYPDSHLPAAEREWMLAGPEPFYCFFFISAISRTCLLGVCDASITVAAPWTLSAASLHPSQRWSTDRRFTSEAAALYRVSGSHIANLLDRTVSDAACNAKPYKHAHARFVKDTRTPANQPQFLRLISGQSRSLVLQAGMTPTNATKEIIYDSRRFVWRRAALERKPASEIIDWVLQRSGYLSTNTNAEVCRLIGQLEVVFNLRPGLPSERGRRQLLDECRILLRDERNAPPSVVYGCYHIIIISFSVTLITPFQTDDDRGRATKLHNGITDSHVA</sequence>
<reference evidence="1" key="1">
    <citation type="journal article" date="2021" name="Mol. Plant Microbe Interact.">
        <title>Complete Genome Sequence of the Plant-Pathogenic Fungus Colletotrichum lupini.</title>
        <authorList>
            <person name="Baroncelli R."/>
            <person name="Pensec F."/>
            <person name="Da Lio D."/>
            <person name="Boufleur T."/>
            <person name="Vicente I."/>
            <person name="Sarrocco S."/>
            <person name="Picot A."/>
            <person name="Baraldi E."/>
            <person name="Sukno S."/>
            <person name="Thon M."/>
            <person name="Le Floch G."/>
        </authorList>
    </citation>
    <scope>NUCLEOTIDE SEQUENCE</scope>
    <source>
        <strain evidence="1">IMI 504893</strain>
    </source>
</reference>
<protein>
    <submittedName>
        <fullName evidence="1">Uncharacterized protein</fullName>
    </submittedName>
</protein>
<name>A0A9Q8WM19_9PEZI</name>
<evidence type="ECO:0000313" key="2">
    <source>
        <dbReference type="Proteomes" id="UP000830671"/>
    </source>
</evidence>
<organism evidence="1 2">
    <name type="scientific">Colletotrichum lupini</name>
    <dbReference type="NCBI Taxonomy" id="145971"/>
    <lineage>
        <taxon>Eukaryota</taxon>
        <taxon>Fungi</taxon>
        <taxon>Dikarya</taxon>
        <taxon>Ascomycota</taxon>
        <taxon>Pezizomycotina</taxon>
        <taxon>Sordariomycetes</taxon>
        <taxon>Hypocreomycetidae</taxon>
        <taxon>Glomerellales</taxon>
        <taxon>Glomerellaceae</taxon>
        <taxon>Colletotrichum</taxon>
        <taxon>Colletotrichum acutatum species complex</taxon>
    </lineage>
</organism>
<gene>
    <name evidence="1" type="ORF">CLUP02_13852</name>
</gene>
<dbReference type="AlphaFoldDB" id="A0A9Q8WM19"/>
<dbReference type="Proteomes" id="UP000830671">
    <property type="component" value="Chromosome 7"/>
</dbReference>
<evidence type="ECO:0000313" key="1">
    <source>
        <dbReference type="EMBL" id="UQC88329.1"/>
    </source>
</evidence>
<proteinExistence type="predicted"/>
<dbReference type="EMBL" id="CP019479">
    <property type="protein sequence ID" value="UQC88329.1"/>
    <property type="molecule type" value="Genomic_DNA"/>
</dbReference>
<keyword evidence="2" id="KW-1185">Reference proteome</keyword>
<dbReference type="GeneID" id="73347799"/>
<dbReference type="RefSeq" id="XP_049149935.1">
    <property type="nucleotide sequence ID" value="XM_049292789.1"/>
</dbReference>
<accession>A0A9Q8WM19</accession>